<comment type="caution">
    <text evidence="2">The sequence shown here is derived from an EMBL/GenBank/DDBJ whole genome shotgun (WGS) entry which is preliminary data.</text>
</comment>
<gene>
    <name evidence="2" type="ORF">HMPREF0402_01833</name>
</gene>
<sequence>MEYITISDIDGKGFYQLNKSLFNNQHYQKKIKKIKIIKGEKREVITIKDNLSDTSKILYSLLCNQLSRSLENGWWDEFKRVYVKFSLEKLALILNKSKDTIITCKKELEENGLLEIKDTGLGKADIFYIGKVKDRPIEDIEFEVLDLTFNQPVETFDQSKTSGKVVENVDSKPVETFDSIKLLYKTNNKTTTTRSSENSFCFLTKDKYPLLNIPTINNIKKLTPDISEEDFTKLYHLTENEIKSGKGKEFNAILYKALKQEWVFIAEEEKRTAKVNEENKIKAKFNHYSAMVKTCDNFNFAFQEFKNSISRYESSLTNRYIEKFKQLE</sequence>
<evidence type="ECO:0000313" key="3">
    <source>
        <dbReference type="Proteomes" id="UP000003233"/>
    </source>
</evidence>
<evidence type="ECO:0000313" key="2">
    <source>
        <dbReference type="EMBL" id="EHO80760.1"/>
    </source>
</evidence>
<accession>H1PTU0</accession>
<dbReference type="EMBL" id="AGWJ02000021">
    <property type="protein sequence ID" value="EHO80760.1"/>
    <property type="molecule type" value="Genomic_DNA"/>
</dbReference>
<dbReference type="PATRIC" id="fig|457404.5.peg.2270"/>
<evidence type="ECO:0000259" key="1">
    <source>
        <dbReference type="Pfam" id="PF06970"/>
    </source>
</evidence>
<dbReference type="AlphaFoldDB" id="H1PTU0"/>
<dbReference type="RefSeq" id="WP_008697391.1">
    <property type="nucleotide sequence ID" value="NZ_KE161008.1"/>
</dbReference>
<name>H1PTU0_9FUSO</name>
<dbReference type="HOGENOM" id="CLU_846642_0_0_0"/>
<dbReference type="BioCyc" id="FSP457404-HMP:GTSQ-1843-MONOMER"/>
<keyword evidence="3" id="KW-1185">Reference proteome</keyword>
<dbReference type="InterPro" id="IPR010724">
    <property type="entry name" value="RepA_N"/>
</dbReference>
<protein>
    <recommendedName>
        <fullName evidence="1">Replication initiator A N-terminal domain-containing protein</fullName>
    </recommendedName>
</protein>
<proteinExistence type="predicted"/>
<dbReference type="Proteomes" id="UP000003233">
    <property type="component" value="Unassembled WGS sequence"/>
</dbReference>
<organism evidence="2 3">
    <name type="scientific">Fusobacterium ulcerans 12-1B</name>
    <dbReference type="NCBI Taxonomy" id="457404"/>
    <lineage>
        <taxon>Bacteria</taxon>
        <taxon>Fusobacteriati</taxon>
        <taxon>Fusobacteriota</taxon>
        <taxon>Fusobacteriia</taxon>
        <taxon>Fusobacteriales</taxon>
        <taxon>Fusobacteriaceae</taxon>
        <taxon>Fusobacterium</taxon>
    </lineage>
</organism>
<dbReference type="Pfam" id="PF06970">
    <property type="entry name" value="RepA_N"/>
    <property type="match status" value="1"/>
</dbReference>
<feature type="domain" description="Replication initiator A N-terminal" evidence="1">
    <location>
        <begin position="50"/>
        <end position="108"/>
    </location>
</feature>
<reference evidence="2 3" key="1">
    <citation type="submission" date="2012-07" db="EMBL/GenBank/DDBJ databases">
        <title>The Genome Sequence of Fusobacterium ulcerans 12_1B.</title>
        <authorList>
            <consortium name="The Broad Institute Genome Sequencing Platform"/>
            <person name="Earl A."/>
            <person name="Ward D."/>
            <person name="Feldgarden M."/>
            <person name="Gevers D."/>
            <person name="Strauss J."/>
            <person name="Ambrose C.E."/>
            <person name="Allen-Vercoe E."/>
            <person name="Walker B."/>
            <person name="Young S.K."/>
            <person name="Zeng Q."/>
            <person name="Gargeya S."/>
            <person name="Fitzgerald M."/>
            <person name="Haas B."/>
            <person name="Abouelleil A."/>
            <person name="Alvarado L."/>
            <person name="Arachchi H.M."/>
            <person name="Berlin A.M."/>
            <person name="Chapman S.B."/>
            <person name="Goldberg J."/>
            <person name="Griggs A."/>
            <person name="Gujja S."/>
            <person name="Hansen M."/>
            <person name="Howarth C."/>
            <person name="Imamovic A."/>
            <person name="Larimer J."/>
            <person name="McCowen C."/>
            <person name="Montmayeur A."/>
            <person name="Murphy C."/>
            <person name="Neiman D."/>
            <person name="Pearson M."/>
            <person name="Priest M."/>
            <person name="Roberts A."/>
            <person name="Saif S."/>
            <person name="Shea T."/>
            <person name="Sisk P."/>
            <person name="Sykes S."/>
            <person name="Wortman J."/>
            <person name="Nusbaum C."/>
            <person name="Birren B."/>
        </authorList>
    </citation>
    <scope>NUCLEOTIDE SEQUENCE [LARGE SCALE GENOMIC DNA]</scope>
    <source>
        <strain evidence="2 3">12_1B</strain>
    </source>
</reference>